<dbReference type="Proteomes" id="UP000284557">
    <property type="component" value="Unassembled WGS sequence"/>
</dbReference>
<name>A0ABD7HLE0_9MYCO</name>
<dbReference type="Pfam" id="PF09954">
    <property type="entry name" value="DUF2188"/>
    <property type="match status" value="1"/>
</dbReference>
<dbReference type="RefSeq" id="WP_032692600.1">
    <property type="nucleotide sequence ID" value="NZ_JACVDU010000001.1"/>
</dbReference>
<reference evidence="2 3" key="1">
    <citation type="submission" date="2018-08" db="EMBL/GenBank/DDBJ databases">
        <title>Linezolid Resistance in Mycobacterium abscessus: MIC Distribution and Comprehensive Investigation of Resistance Mechanisms.</title>
        <authorList>
            <person name="Ye M."/>
            <person name="Xu L."/>
            <person name="Zou Y."/>
            <person name="Li B."/>
            <person name="Guo Q."/>
            <person name="Zhang Y."/>
            <person name="Zhan M."/>
            <person name="Xu B."/>
            <person name="Yu F."/>
            <person name="Zhang Z."/>
            <person name="Chu H."/>
        </authorList>
    </citation>
    <scope>NUCLEOTIDE SEQUENCE [LARGE SCALE GENOMIC DNA]</scope>
    <source>
        <strain evidence="2 3">G143</strain>
    </source>
</reference>
<feature type="region of interest" description="Disordered" evidence="1">
    <location>
        <begin position="1"/>
        <end position="36"/>
    </location>
</feature>
<accession>A0ABD7HLE0</accession>
<evidence type="ECO:0000256" key="1">
    <source>
        <dbReference type="SAM" id="MobiDB-lite"/>
    </source>
</evidence>
<evidence type="ECO:0000313" key="3">
    <source>
        <dbReference type="Proteomes" id="UP000284557"/>
    </source>
</evidence>
<gene>
    <name evidence="2" type="ORF">D2E76_19145</name>
</gene>
<feature type="compositionally biased region" description="Basic and acidic residues" evidence="1">
    <location>
        <begin position="16"/>
        <end position="25"/>
    </location>
</feature>
<dbReference type="EMBL" id="QXBN01000015">
    <property type="protein sequence ID" value="RIT35119.1"/>
    <property type="molecule type" value="Genomic_DNA"/>
</dbReference>
<comment type="caution">
    <text evidence="2">The sequence shown here is derived from an EMBL/GenBank/DDBJ whole genome shotgun (WGS) entry which is preliminary data.</text>
</comment>
<proteinExistence type="predicted"/>
<protein>
    <submittedName>
        <fullName evidence="2">DUF2188 domain-containing protein</fullName>
    </submittedName>
</protein>
<evidence type="ECO:0000313" key="2">
    <source>
        <dbReference type="EMBL" id="RIT35119.1"/>
    </source>
</evidence>
<sequence>MSNSNDRYVVPNADGKSWDIKKGDAQRSSGNFERQSDAIKRAGEIVGNLGGGEVVIQNKEGKIREKNTIKPGNDPYPPKG</sequence>
<organism evidence="2 3">
    <name type="scientific">Mycobacteroides abscessus</name>
    <dbReference type="NCBI Taxonomy" id="36809"/>
    <lineage>
        <taxon>Bacteria</taxon>
        <taxon>Bacillati</taxon>
        <taxon>Actinomycetota</taxon>
        <taxon>Actinomycetes</taxon>
        <taxon>Mycobacteriales</taxon>
        <taxon>Mycobacteriaceae</taxon>
        <taxon>Mycobacteroides</taxon>
    </lineage>
</organism>
<dbReference type="InterPro" id="IPR018691">
    <property type="entry name" value="DUF2188"/>
</dbReference>
<dbReference type="AlphaFoldDB" id="A0ABD7HLE0"/>